<dbReference type="EMBL" id="SMBP01000012">
    <property type="protein sequence ID" value="TCU58985.1"/>
    <property type="molecule type" value="Genomic_DNA"/>
</dbReference>
<evidence type="ECO:0000256" key="5">
    <source>
        <dbReference type="ARBA" id="ARBA00022692"/>
    </source>
</evidence>
<feature type="transmembrane region" description="Helical" evidence="8">
    <location>
        <begin position="66"/>
        <end position="91"/>
    </location>
</feature>
<dbReference type="Proteomes" id="UP000295773">
    <property type="component" value="Unassembled WGS sequence"/>
</dbReference>
<gene>
    <name evidence="9" type="ORF">EDD61_11210</name>
</gene>
<comment type="similarity">
    <text evidence="2">Belongs to the AzlC family.</text>
</comment>
<dbReference type="GO" id="GO:0005886">
    <property type="term" value="C:plasma membrane"/>
    <property type="evidence" value="ECO:0007669"/>
    <property type="project" value="UniProtKB-SubCell"/>
</dbReference>
<feature type="transmembrane region" description="Helical" evidence="8">
    <location>
        <begin position="127"/>
        <end position="149"/>
    </location>
</feature>
<feature type="transmembrane region" description="Helical" evidence="8">
    <location>
        <begin position="37"/>
        <end position="60"/>
    </location>
</feature>
<protein>
    <submittedName>
        <fullName evidence="9">4-azaleucine resistance transporter AzlC</fullName>
    </submittedName>
</protein>
<name>A0A4V2VK93_9FIRM</name>
<dbReference type="GO" id="GO:1903785">
    <property type="term" value="P:L-valine transmembrane transport"/>
    <property type="evidence" value="ECO:0007669"/>
    <property type="project" value="TreeGrafter"/>
</dbReference>
<comment type="subcellular location">
    <subcellularLocation>
        <location evidence="1">Cell membrane</location>
        <topology evidence="1">Multi-pass membrane protein</topology>
    </subcellularLocation>
</comment>
<keyword evidence="3" id="KW-0813">Transport</keyword>
<dbReference type="InterPro" id="IPR011606">
    <property type="entry name" value="Brnchd-chn_aa_trnsp_permease"/>
</dbReference>
<evidence type="ECO:0000256" key="6">
    <source>
        <dbReference type="ARBA" id="ARBA00022989"/>
    </source>
</evidence>
<reference evidence="9 10" key="1">
    <citation type="submission" date="2019-03" db="EMBL/GenBank/DDBJ databases">
        <title>Genomic Encyclopedia of Type Strains, Phase IV (KMG-IV): sequencing the most valuable type-strain genomes for metagenomic binning, comparative biology and taxonomic classification.</title>
        <authorList>
            <person name="Goeker M."/>
        </authorList>
    </citation>
    <scope>NUCLEOTIDE SEQUENCE [LARGE SCALE GENOMIC DNA]</scope>
    <source>
        <strain evidence="9 10">DSM 29481</strain>
    </source>
</reference>
<keyword evidence="4" id="KW-1003">Cell membrane</keyword>
<evidence type="ECO:0000256" key="3">
    <source>
        <dbReference type="ARBA" id="ARBA00022448"/>
    </source>
</evidence>
<keyword evidence="7 8" id="KW-0472">Membrane</keyword>
<sequence length="231" mass="26479">MKEIVKEAIKLSFPVMIGYVFLGMAFGILCEQQGYSALWAFFMSFFVYAGSMQFVMLTFFHSGFHLLEAAIVTLTVNARQLFYGLSFLDVFSRMGKKKWYMIFSLTDETYSLLCAIPDQKEEHGKKLMFFISLFDQCYWVIGSVIGAVLGSLLNFDTTGIDFAMTALFTVIFVEQWLHTVNHLPAYIAAFAILISIVVFGFDNFLLPALLLLVIFLLIFEKKVERRKEERS</sequence>
<proteinExistence type="inferred from homology"/>
<dbReference type="PANTHER" id="PTHR34979:SF1">
    <property type="entry name" value="INNER MEMBRANE PROTEIN YGAZ"/>
    <property type="match status" value="1"/>
</dbReference>
<evidence type="ECO:0000256" key="7">
    <source>
        <dbReference type="ARBA" id="ARBA00023136"/>
    </source>
</evidence>
<dbReference type="PANTHER" id="PTHR34979">
    <property type="entry name" value="INNER MEMBRANE PROTEIN YGAZ"/>
    <property type="match status" value="1"/>
</dbReference>
<comment type="caution">
    <text evidence="9">The sequence shown here is derived from an EMBL/GenBank/DDBJ whole genome shotgun (WGS) entry which is preliminary data.</text>
</comment>
<evidence type="ECO:0000313" key="9">
    <source>
        <dbReference type="EMBL" id="TCU58985.1"/>
    </source>
</evidence>
<evidence type="ECO:0000256" key="2">
    <source>
        <dbReference type="ARBA" id="ARBA00010735"/>
    </source>
</evidence>
<dbReference type="Pfam" id="PF03591">
    <property type="entry name" value="AzlC"/>
    <property type="match status" value="1"/>
</dbReference>
<organism evidence="9 10">
    <name type="scientific">Longicatena caecimuris</name>
    <dbReference type="NCBI Taxonomy" id="1796635"/>
    <lineage>
        <taxon>Bacteria</taxon>
        <taxon>Bacillati</taxon>
        <taxon>Bacillota</taxon>
        <taxon>Erysipelotrichia</taxon>
        <taxon>Erysipelotrichales</taxon>
        <taxon>Erysipelotrichaceae</taxon>
        <taxon>Longicatena</taxon>
    </lineage>
</organism>
<evidence type="ECO:0000256" key="1">
    <source>
        <dbReference type="ARBA" id="ARBA00004651"/>
    </source>
</evidence>
<feature type="transmembrane region" description="Helical" evidence="8">
    <location>
        <begin position="186"/>
        <end position="219"/>
    </location>
</feature>
<evidence type="ECO:0000256" key="8">
    <source>
        <dbReference type="SAM" id="Phobius"/>
    </source>
</evidence>
<dbReference type="AlphaFoldDB" id="A0A4V2VK93"/>
<keyword evidence="5 8" id="KW-0812">Transmembrane</keyword>
<accession>A0A4V2VK93</accession>
<keyword evidence="6 8" id="KW-1133">Transmembrane helix</keyword>
<evidence type="ECO:0000313" key="10">
    <source>
        <dbReference type="Proteomes" id="UP000295773"/>
    </source>
</evidence>
<keyword evidence="10" id="KW-1185">Reference proteome</keyword>
<feature type="transmembrane region" description="Helical" evidence="8">
    <location>
        <begin position="12"/>
        <end position="30"/>
    </location>
</feature>
<evidence type="ECO:0000256" key="4">
    <source>
        <dbReference type="ARBA" id="ARBA00022475"/>
    </source>
</evidence>